<name>A0A3M7CGD7_HORWE</name>
<evidence type="ECO:0000313" key="3">
    <source>
        <dbReference type="EMBL" id="RMY50726.1"/>
    </source>
</evidence>
<reference evidence="3 4" key="1">
    <citation type="journal article" date="2018" name="BMC Genomics">
        <title>Genomic evidence for intraspecific hybridization in a clonal and extremely halotolerant yeast.</title>
        <authorList>
            <person name="Gostincar C."/>
            <person name="Stajich J.E."/>
            <person name="Zupancic J."/>
            <person name="Zalar P."/>
            <person name="Gunde-Cimerman N."/>
        </authorList>
    </citation>
    <scope>NUCLEOTIDE SEQUENCE [LARGE SCALE GENOMIC DNA]</scope>
    <source>
        <strain evidence="3 4">EXF-10513</strain>
    </source>
</reference>
<evidence type="ECO:0000256" key="2">
    <source>
        <dbReference type="SAM" id="Phobius"/>
    </source>
</evidence>
<protein>
    <submittedName>
        <fullName evidence="3">Uncharacterized protein</fullName>
    </submittedName>
</protein>
<feature type="compositionally biased region" description="Basic residues" evidence="1">
    <location>
        <begin position="30"/>
        <end position="43"/>
    </location>
</feature>
<evidence type="ECO:0000313" key="4">
    <source>
        <dbReference type="Proteomes" id="UP000269539"/>
    </source>
</evidence>
<feature type="transmembrane region" description="Helical" evidence="2">
    <location>
        <begin position="50"/>
        <end position="70"/>
    </location>
</feature>
<evidence type="ECO:0000256" key="1">
    <source>
        <dbReference type="SAM" id="MobiDB-lite"/>
    </source>
</evidence>
<feature type="region of interest" description="Disordered" evidence="1">
    <location>
        <begin position="11"/>
        <end position="43"/>
    </location>
</feature>
<keyword evidence="2" id="KW-0472">Membrane</keyword>
<dbReference type="Proteomes" id="UP000269539">
    <property type="component" value="Unassembled WGS sequence"/>
</dbReference>
<dbReference type="VEuPathDB" id="FungiDB:BTJ68_13527"/>
<organism evidence="3 4">
    <name type="scientific">Hortaea werneckii</name>
    <name type="common">Black yeast</name>
    <name type="synonym">Cladosporium werneckii</name>
    <dbReference type="NCBI Taxonomy" id="91943"/>
    <lineage>
        <taxon>Eukaryota</taxon>
        <taxon>Fungi</taxon>
        <taxon>Dikarya</taxon>
        <taxon>Ascomycota</taxon>
        <taxon>Pezizomycotina</taxon>
        <taxon>Dothideomycetes</taxon>
        <taxon>Dothideomycetidae</taxon>
        <taxon>Mycosphaerellales</taxon>
        <taxon>Teratosphaeriaceae</taxon>
        <taxon>Hortaea</taxon>
    </lineage>
</organism>
<proteinExistence type="predicted"/>
<accession>A0A3M7CGD7</accession>
<keyword evidence="2" id="KW-1133">Transmembrane helix</keyword>
<sequence>MFPGPLEAKLPFSKPTLPSTPSPLSPHYLRLPRRGPRSSLKNQHHTHMRMVVLIRAVSVSMLAFVSITLATPVENDTIGIVTLVPTPTSPLAYTKYDPALQTATMPADATASIFCYDECFAVGRHWTELAMQWMCDVFSGRTLELGIPLRGNWHYDPDSAKAQGNISMSFEVAGEGCTKSSVPNYAQCVSTLLLLVDNCDTTGKKHKHGGEVYVDGWCLKATLNPAPMGC</sequence>
<comment type="caution">
    <text evidence="3">The sequence shown here is derived from an EMBL/GenBank/DDBJ whole genome shotgun (WGS) entry which is preliminary data.</text>
</comment>
<dbReference type="EMBL" id="QWIO01002781">
    <property type="protein sequence ID" value="RMY50726.1"/>
    <property type="molecule type" value="Genomic_DNA"/>
</dbReference>
<dbReference type="AlphaFoldDB" id="A0A3M7CGD7"/>
<gene>
    <name evidence="3" type="ORF">D0864_14516</name>
</gene>
<keyword evidence="2" id="KW-0812">Transmembrane</keyword>